<dbReference type="EMBL" id="JBHSFP010000005">
    <property type="protein sequence ID" value="MFC4531248.1"/>
    <property type="molecule type" value="Genomic_DNA"/>
</dbReference>
<evidence type="ECO:0000313" key="3">
    <source>
        <dbReference type="Proteomes" id="UP001596004"/>
    </source>
</evidence>
<proteinExistence type="predicted"/>
<reference evidence="3" key="1">
    <citation type="journal article" date="2019" name="Int. J. Syst. Evol. Microbiol.">
        <title>The Global Catalogue of Microorganisms (GCM) 10K type strain sequencing project: providing services to taxonomists for standard genome sequencing and annotation.</title>
        <authorList>
            <consortium name="The Broad Institute Genomics Platform"/>
            <consortium name="The Broad Institute Genome Sequencing Center for Infectious Disease"/>
            <person name="Wu L."/>
            <person name="Ma J."/>
        </authorList>
    </citation>
    <scope>NUCLEOTIDE SEQUENCE [LARGE SCALE GENOMIC DNA]</scope>
    <source>
        <strain evidence="3">CGMCC 4.7132</strain>
    </source>
</reference>
<feature type="compositionally biased region" description="Low complexity" evidence="1">
    <location>
        <begin position="259"/>
        <end position="291"/>
    </location>
</feature>
<gene>
    <name evidence="2" type="ORF">ACFO60_10785</name>
</gene>
<evidence type="ECO:0000256" key="1">
    <source>
        <dbReference type="SAM" id="MobiDB-lite"/>
    </source>
</evidence>
<feature type="region of interest" description="Disordered" evidence="1">
    <location>
        <begin position="70"/>
        <end position="95"/>
    </location>
</feature>
<keyword evidence="3" id="KW-1185">Reference proteome</keyword>
<accession>A0ABV9CG52</accession>
<name>A0ABV9CG52_9ACTN</name>
<organism evidence="2 3">
    <name type="scientific">Sphaerisporangium dianthi</name>
    <dbReference type="NCBI Taxonomy" id="1436120"/>
    <lineage>
        <taxon>Bacteria</taxon>
        <taxon>Bacillati</taxon>
        <taxon>Actinomycetota</taxon>
        <taxon>Actinomycetes</taxon>
        <taxon>Streptosporangiales</taxon>
        <taxon>Streptosporangiaceae</taxon>
        <taxon>Sphaerisporangium</taxon>
    </lineage>
</organism>
<feature type="region of interest" description="Disordered" evidence="1">
    <location>
        <begin position="253"/>
        <end position="328"/>
    </location>
</feature>
<evidence type="ECO:0000313" key="2">
    <source>
        <dbReference type="EMBL" id="MFC4531248.1"/>
    </source>
</evidence>
<sequence length="343" mass="35786">MNHVPARRLETVLGDLARERATGSLKVGRAGTVYLAGGRVTYVESPSAPGVEKILVASGRVSASALRVARRPGTANRPGERLAKPPGDGVTERSCGVTGDAGDALLRRGLLTRGELELCVLGAILDAAFFVLAATGTRHRFKEGDRHPFGDRWYFDVAGLFREYGRRRVQLDRAWPYPELDSLPVVITPRITAQRVVLTPVQWEVLLNADGTATPLDLARRIGRPAYSVLLAVRQFGAAGLLLAPGNAAPLPPGTSADGAAPALPPTTSSTTGSSTAVTSSPSAASSPALPKRTAHAGLRPDAAPHTAGPGPEAPPGTGLPPVSGDPADISMLIKLRDALERL</sequence>
<comment type="caution">
    <text evidence="2">The sequence shown here is derived from an EMBL/GenBank/DDBJ whole genome shotgun (WGS) entry which is preliminary data.</text>
</comment>
<dbReference type="Proteomes" id="UP001596004">
    <property type="component" value="Unassembled WGS sequence"/>
</dbReference>
<protein>
    <recommendedName>
        <fullName evidence="4">Transcriptional regulator</fullName>
    </recommendedName>
</protein>
<evidence type="ECO:0008006" key="4">
    <source>
        <dbReference type="Google" id="ProtNLM"/>
    </source>
</evidence>
<dbReference type="RefSeq" id="WP_380839701.1">
    <property type="nucleotide sequence ID" value="NZ_JBHSFP010000005.1"/>
</dbReference>